<keyword evidence="2" id="KW-1185">Reference proteome</keyword>
<protein>
    <submittedName>
        <fullName evidence="1">Uncharacterized protein</fullName>
    </submittedName>
</protein>
<name>A0A284VJ13_9EURY</name>
<dbReference type="AlphaFoldDB" id="A0A284VJ13"/>
<reference evidence="2" key="1">
    <citation type="submission" date="2017-06" db="EMBL/GenBank/DDBJ databases">
        <authorList>
            <person name="Cremers G."/>
        </authorList>
    </citation>
    <scope>NUCLEOTIDE SEQUENCE [LARGE SCALE GENOMIC DNA]</scope>
</reference>
<evidence type="ECO:0000313" key="2">
    <source>
        <dbReference type="Proteomes" id="UP000218615"/>
    </source>
</evidence>
<evidence type="ECO:0000313" key="1">
    <source>
        <dbReference type="EMBL" id="SNQ59243.1"/>
    </source>
</evidence>
<sequence length="40" mass="5037">MHYGEHIPHNARFKNKKDYRVKKHYHKIIKGEIIWQKNHI</sequence>
<gene>
    <name evidence="1" type="ORF">MNV_1100020</name>
</gene>
<accession>A0A284VJ13</accession>
<organism evidence="1 2">
    <name type="scientific">Candidatus Methanoperedens nitratireducens</name>
    <dbReference type="NCBI Taxonomy" id="1392998"/>
    <lineage>
        <taxon>Archaea</taxon>
        <taxon>Methanobacteriati</taxon>
        <taxon>Methanobacteriota</taxon>
        <taxon>Stenosarchaea group</taxon>
        <taxon>Methanomicrobia</taxon>
        <taxon>Methanosarcinales</taxon>
        <taxon>ANME-2 cluster</taxon>
        <taxon>Candidatus Methanoperedentaceae</taxon>
        <taxon>Candidatus Methanoperedens</taxon>
    </lineage>
</organism>
<dbReference type="EMBL" id="FZMP01000014">
    <property type="protein sequence ID" value="SNQ59243.1"/>
    <property type="molecule type" value="Genomic_DNA"/>
</dbReference>
<dbReference type="Proteomes" id="UP000218615">
    <property type="component" value="Unassembled WGS sequence"/>
</dbReference>
<proteinExistence type="predicted"/>